<dbReference type="PRINTS" id="PR00032">
    <property type="entry name" value="HTHARAC"/>
</dbReference>
<evidence type="ECO:0000256" key="3">
    <source>
        <dbReference type="ARBA" id="ARBA00023163"/>
    </source>
</evidence>
<keyword evidence="2" id="KW-0238">DNA-binding</keyword>
<dbReference type="InterPro" id="IPR018060">
    <property type="entry name" value="HTH_AraC"/>
</dbReference>
<keyword evidence="6" id="KW-1185">Reference proteome</keyword>
<evidence type="ECO:0000313" key="5">
    <source>
        <dbReference type="EMBL" id="RBL88865.1"/>
    </source>
</evidence>
<dbReference type="GO" id="GO:0003700">
    <property type="term" value="F:DNA-binding transcription factor activity"/>
    <property type="evidence" value="ECO:0007669"/>
    <property type="project" value="InterPro"/>
</dbReference>
<dbReference type="InterPro" id="IPR009057">
    <property type="entry name" value="Homeodomain-like_sf"/>
</dbReference>
<dbReference type="OrthoDB" id="743479at2"/>
<gene>
    <name evidence="5" type="ORF">DF182_20135</name>
</gene>
<evidence type="ECO:0000313" key="6">
    <source>
        <dbReference type="Proteomes" id="UP000253410"/>
    </source>
</evidence>
<dbReference type="EMBL" id="QFFJ01000002">
    <property type="protein sequence ID" value="RBL88865.1"/>
    <property type="molecule type" value="Genomic_DNA"/>
</dbReference>
<name>A0A365XTF0_9BACT</name>
<feature type="domain" description="HTH araC/xylS-type" evidence="4">
    <location>
        <begin position="241"/>
        <end position="339"/>
    </location>
</feature>
<dbReference type="SMART" id="SM00342">
    <property type="entry name" value="HTH_ARAC"/>
    <property type="match status" value="1"/>
</dbReference>
<dbReference type="PROSITE" id="PS00041">
    <property type="entry name" value="HTH_ARAC_FAMILY_1"/>
    <property type="match status" value="1"/>
</dbReference>
<evidence type="ECO:0000259" key="4">
    <source>
        <dbReference type="PROSITE" id="PS01124"/>
    </source>
</evidence>
<dbReference type="PROSITE" id="PS01124">
    <property type="entry name" value="HTH_ARAC_FAMILY_2"/>
    <property type="match status" value="1"/>
</dbReference>
<dbReference type="InterPro" id="IPR020449">
    <property type="entry name" value="Tscrpt_reg_AraC-type_HTH"/>
</dbReference>
<dbReference type="RefSeq" id="WP_113617607.1">
    <property type="nucleotide sequence ID" value="NZ_QFFJ01000002.1"/>
</dbReference>
<accession>A0A365XTF0</accession>
<dbReference type="PANTHER" id="PTHR43280:SF2">
    <property type="entry name" value="HTH-TYPE TRANSCRIPTIONAL REGULATOR EXSA"/>
    <property type="match status" value="1"/>
</dbReference>
<organism evidence="5 6">
    <name type="scientific">Chitinophaga flava</name>
    <dbReference type="NCBI Taxonomy" id="2259036"/>
    <lineage>
        <taxon>Bacteria</taxon>
        <taxon>Pseudomonadati</taxon>
        <taxon>Bacteroidota</taxon>
        <taxon>Chitinophagia</taxon>
        <taxon>Chitinophagales</taxon>
        <taxon>Chitinophagaceae</taxon>
        <taxon>Chitinophaga</taxon>
    </lineage>
</organism>
<dbReference type="GO" id="GO:0043565">
    <property type="term" value="F:sequence-specific DNA binding"/>
    <property type="evidence" value="ECO:0007669"/>
    <property type="project" value="InterPro"/>
</dbReference>
<dbReference type="AlphaFoldDB" id="A0A365XTF0"/>
<dbReference type="Proteomes" id="UP000253410">
    <property type="component" value="Unassembled WGS sequence"/>
</dbReference>
<keyword evidence="3" id="KW-0804">Transcription</keyword>
<keyword evidence="1" id="KW-0805">Transcription regulation</keyword>
<proteinExistence type="predicted"/>
<dbReference type="PANTHER" id="PTHR43280">
    <property type="entry name" value="ARAC-FAMILY TRANSCRIPTIONAL REGULATOR"/>
    <property type="match status" value="1"/>
</dbReference>
<dbReference type="SUPFAM" id="SSF46689">
    <property type="entry name" value="Homeodomain-like"/>
    <property type="match status" value="1"/>
</dbReference>
<sequence length="345" mass="39873">MPPETQMSRYDWNVGNLQHLSEQRTAPAPADFSASHARLQPRISDTPERYERIQYESLEPGCTLVNVYIKAKTNTIYHLEPNTSNDFLYLSYTQYERGIVLRHRGVSTEQYISGQKVCSFYNNLYGDESHLSAGTVARTRFFAFTREWLQEHLDTSQLPADSPLMRILQKQTEKVTINTGPFQSKLLEELDTLMDAGFRSPLFLLEFKKISYSLISNGLNVFLAPESVPANYPTHHQNGINRIADYLDEHFQKGFPGLSALADIGNMSITTMRRQFEQQIGYTPFSYFQHRQMNFATEQLQRKIPVKEVAHSLGIRNPANFTRLFRKYYGITPADMRKKMIMNDK</sequence>
<evidence type="ECO:0000256" key="1">
    <source>
        <dbReference type="ARBA" id="ARBA00023015"/>
    </source>
</evidence>
<evidence type="ECO:0000256" key="2">
    <source>
        <dbReference type="ARBA" id="ARBA00023125"/>
    </source>
</evidence>
<dbReference type="Pfam" id="PF12833">
    <property type="entry name" value="HTH_18"/>
    <property type="match status" value="1"/>
</dbReference>
<dbReference type="InterPro" id="IPR018062">
    <property type="entry name" value="HTH_AraC-typ_CS"/>
</dbReference>
<protein>
    <recommendedName>
        <fullName evidence="4">HTH araC/xylS-type domain-containing protein</fullName>
    </recommendedName>
</protein>
<dbReference type="Gene3D" id="1.10.10.60">
    <property type="entry name" value="Homeodomain-like"/>
    <property type="match status" value="1"/>
</dbReference>
<comment type="caution">
    <text evidence="5">The sequence shown here is derived from an EMBL/GenBank/DDBJ whole genome shotgun (WGS) entry which is preliminary data.</text>
</comment>
<reference evidence="5 6" key="1">
    <citation type="submission" date="2018-05" db="EMBL/GenBank/DDBJ databases">
        <title>Chitinophaga sp. K3CV102501T nov., isolated from isolated from a monsoon evergreen broad-leaved forest soil.</title>
        <authorList>
            <person name="Lv Y."/>
        </authorList>
    </citation>
    <scope>NUCLEOTIDE SEQUENCE [LARGE SCALE GENOMIC DNA]</scope>
    <source>
        <strain evidence="5 6">GDMCC 1.1325</strain>
    </source>
</reference>